<evidence type="ECO:0000256" key="1">
    <source>
        <dbReference type="SAM" id="Coils"/>
    </source>
</evidence>
<feature type="coiled-coil region" evidence="1">
    <location>
        <begin position="166"/>
        <end position="215"/>
    </location>
</feature>
<dbReference type="EMBL" id="CAUJNA010003858">
    <property type="protein sequence ID" value="CAJ1411119.1"/>
    <property type="molecule type" value="Genomic_DNA"/>
</dbReference>
<dbReference type="Proteomes" id="UP001178507">
    <property type="component" value="Unassembled WGS sequence"/>
</dbReference>
<proteinExistence type="predicted"/>
<comment type="caution">
    <text evidence="2">The sequence shown here is derived from an EMBL/GenBank/DDBJ whole genome shotgun (WGS) entry which is preliminary data.</text>
</comment>
<protein>
    <submittedName>
        <fullName evidence="2">Uncharacterized protein</fullName>
    </submittedName>
</protein>
<evidence type="ECO:0000313" key="3">
    <source>
        <dbReference type="Proteomes" id="UP001178507"/>
    </source>
</evidence>
<keyword evidence="3" id="KW-1185">Reference proteome</keyword>
<organism evidence="2 3">
    <name type="scientific">Effrenium voratum</name>
    <dbReference type="NCBI Taxonomy" id="2562239"/>
    <lineage>
        <taxon>Eukaryota</taxon>
        <taxon>Sar</taxon>
        <taxon>Alveolata</taxon>
        <taxon>Dinophyceae</taxon>
        <taxon>Suessiales</taxon>
        <taxon>Symbiodiniaceae</taxon>
        <taxon>Effrenium</taxon>
    </lineage>
</organism>
<name>A0AA36JSS9_9DINO</name>
<reference evidence="2" key="1">
    <citation type="submission" date="2023-08" db="EMBL/GenBank/DDBJ databases">
        <authorList>
            <person name="Chen Y."/>
            <person name="Shah S."/>
            <person name="Dougan E. K."/>
            <person name="Thang M."/>
            <person name="Chan C."/>
        </authorList>
    </citation>
    <scope>NUCLEOTIDE SEQUENCE</scope>
</reference>
<dbReference type="AlphaFoldDB" id="A0AA36JSS9"/>
<gene>
    <name evidence="2" type="ORF">EVOR1521_LOCUS31775</name>
</gene>
<keyword evidence="1" id="KW-0175">Coiled coil</keyword>
<sequence length="227" mass="25641">MLSDGSECRSLETRVRINRAESLERHSEMEIMLSEVTTVQKSMKTVLHHLEDRLEKVHCIAAKALELARLAVNESSEERGHNHSLAMSEALRMFHRQTDDLAKAQSAMEGARLEAEEALQLRWSRGPVDRYIGQEVMDRLQEVQADALRLSSREACAAAEEMHVELQQIGEAVQSISCEHRELKEEAAIQMRCQHRALSRDIAALERRLSSQTRLAEAAGALLATYD</sequence>
<evidence type="ECO:0000313" key="2">
    <source>
        <dbReference type="EMBL" id="CAJ1411119.1"/>
    </source>
</evidence>
<accession>A0AA36JSS9</accession>